<feature type="transmembrane region" description="Helical" evidence="7">
    <location>
        <begin position="102"/>
        <end position="123"/>
    </location>
</feature>
<keyword evidence="6 7" id="KW-0472">Membrane</keyword>
<keyword evidence="9" id="KW-1185">Reference proteome</keyword>
<feature type="transmembrane region" description="Helical" evidence="7">
    <location>
        <begin position="68"/>
        <end position="96"/>
    </location>
</feature>
<sequence>MHLPDGLVPVELALAGYAGSGVLAAVALSRIKRLPDPSAAIPRAAMLTTVFFAASLVAVPVPPASVHLMLAGLLGVMLGWFAVPAILVGLFLQAVLFGHGGLTTLGLNGLILGLPALLAFGIWRAAGRRWPDMAALCAGSGAVVAALAIFAGFVLLGLPVALDTSAERVALQLFVLAHVPLVLAEGVIVLVLLRVLRRTAPQMLAHA</sequence>
<protein>
    <submittedName>
        <fullName evidence="8">Cobalt/nickel transport system permease protein</fullName>
    </submittedName>
</protein>
<comment type="caution">
    <text evidence="8">The sequence shown here is derived from an EMBL/GenBank/DDBJ whole genome shotgun (WGS) entry which is preliminary data.</text>
</comment>
<feature type="transmembrane region" description="Helical" evidence="7">
    <location>
        <begin position="135"/>
        <end position="158"/>
    </location>
</feature>
<accession>A0A543KAQ4</accession>
<evidence type="ECO:0000256" key="5">
    <source>
        <dbReference type="ARBA" id="ARBA00022989"/>
    </source>
</evidence>
<dbReference type="InterPro" id="IPR002751">
    <property type="entry name" value="CbiM/NikMN"/>
</dbReference>
<dbReference type="AlphaFoldDB" id="A0A543KAQ4"/>
<evidence type="ECO:0000256" key="2">
    <source>
        <dbReference type="ARBA" id="ARBA00022448"/>
    </source>
</evidence>
<evidence type="ECO:0000256" key="3">
    <source>
        <dbReference type="ARBA" id="ARBA00022475"/>
    </source>
</evidence>
<organism evidence="8 9">
    <name type="scientific">Roseinatronobacter monicus</name>
    <dbReference type="NCBI Taxonomy" id="393481"/>
    <lineage>
        <taxon>Bacteria</taxon>
        <taxon>Pseudomonadati</taxon>
        <taxon>Pseudomonadota</taxon>
        <taxon>Alphaproteobacteria</taxon>
        <taxon>Rhodobacterales</taxon>
        <taxon>Paracoccaceae</taxon>
        <taxon>Roseinatronobacter</taxon>
    </lineage>
</organism>
<evidence type="ECO:0000256" key="6">
    <source>
        <dbReference type="ARBA" id="ARBA00023136"/>
    </source>
</evidence>
<dbReference type="Gene3D" id="1.10.1760.20">
    <property type="match status" value="1"/>
</dbReference>
<dbReference type="Pfam" id="PF01891">
    <property type="entry name" value="CbiM"/>
    <property type="match status" value="1"/>
</dbReference>
<evidence type="ECO:0000313" key="8">
    <source>
        <dbReference type="EMBL" id="TQM92168.1"/>
    </source>
</evidence>
<dbReference type="PANTHER" id="PTHR34229:SF1">
    <property type="entry name" value="METAL TRANSPORT PROTEIN HI_1621-RELATED"/>
    <property type="match status" value="1"/>
</dbReference>
<dbReference type="NCBIfam" id="NF004906">
    <property type="entry name" value="PRK06265.2-1"/>
    <property type="match status" value="1"/>
</dbReference>
<dbReference type="GO" id="GO:0005886">
    <property type="term" value="C:plasma membrane"/>
    <property type="evidence" value="ECO:0007669"/>
    <property type="project" value="UniProtKB-SubCell"/>
</dbReference>
<dbReference type="RefSeq" id="WP_142079916.1">
    <property type="nucleotide sequence ID" value="NZ_VFPT01000001.1"/>
</dbReference>
<keyword evidence="2" id="KW-0813">Transport</keyword>
<feature type="transmembrane region" description="Helical" evidence="7">
    <location>
        <begin position="7"/>
        <end position="28"/>
    </location>
</feature>
<dbReference type="PANTHER" id="PTHR34229">
    <property type="entry name" value="METAL TRANSPORT PROTEIN HI_1621-RELATED"/>
    <property type="match status" value="1"/>
</dbReference>
<evidence type="ECO:0000256" key="4">
    <source>
        <dbReference type="ARBA" id="ARBA00022692"/>
    </source>
</evidence>
<name>A0A543KAQ4_9RHOB</name>
<reference evidence="8 9" key="1">
    <citation type="submission" date="2019-06" db="EMBL/GenBank/DDBJ databases">
        <title>Genomic Encyclopedia of Archaeal and Bacterial Type Strains, Phase II (KMG-II): from individual species to whole genera.</title>
        <authorList>
            <person name="Goeker M."/>
        </authorList>
    </citation>
    <scope>NUCLEOTIDE SEQUENCE [LARGE SCALE GENOMIC DNA]</scope>
    <source>
        <strain evidence="8 9">DSM 18423</strain>
    </source>
</reference>
<evidence type="ECO:0000313" key="9">
    <source>
        <dbReference type="Proteomes" id="UP000320582"/>
    </source>
</evidence>
<dbReference type="GO" id="GO:0000041">
    <property type="term" value="P:transition metal ion transport"/>
    <property type="evidence" value="ECO:0007669"/>
    <property type="project" value="InterPro"/>
</dbReference>
<proteinExistence type="predicted"/>
<dbReference type="EMBL" id="VFPT01000001">
    <property type="protein sequence ID" value="TQM92168.1"/>
    <property type="molecule type" value="Genomic_DNA"/>
</dbReference>
<evidence type="ECO:0000256" key="1">
    <source>
        <dbReference type="ARBA" id="ARBA00004651"/>
    </source>
</evidence>
<feature type="transmembrane region" description="Helical" evidence="7">
    <location>
        <begin position="170"/>
        <end position="193"/>
    </location>
</feature>
<keyword evidence="3" id="KW-1003">Cell membrane</keyword>
<feature type="transmembrane region" description="Helical" evidence="7">
    <location>
        <begin position="40"/>
        <end position="61"/>
    </location>
</feature>
<dbReference type="OrthoDB" id="9792317at2"/>
<keyword evidence="4 7" id="KW-0812">Transmembrane</keyword>
<keyword evidence="5 7" id="KW-1133">Transmembrane helix</keyword>
<evidence type="ECO:0000256" key="7">
    <source>
        <dbReference type="SAM" id="Phobius"/>
    </source>
</evidence>
<dbReference type="Proteomes" id="UP000320582">
    <property type="component" value="Unassembled WGS sequence"/>
</dbReference>
<gene>
    <name evidence="8" type="ORF">BD293_0757</name>
</gene>
<comment type="subcellular location">
    <subcellularLocation>
        <location evidence="1">Cell membrane</location>
        <topology evidence="1">Multi-pass membrane protein</topology>
    </subcellularLocation>
</comment>